<evidence type="ECO:0000256" key="1">
    <source>
        <dbReference type="ARBA" id="ARBA00004370"/>
    </source>
</evidence>
<feature type="compositionally biased region" description="Polar residues" evidence="6">
    <location>
        <begin position="10"/>
        <end position="20"/>
    </location>
</feature>
<evidence type="ECO:0000256" key="2">
    <source>
        <dbReference type="ARBA" id="ARBA00009074"/>
    </source>
</evidence>
<dbReference type="PANTHER" id="PTHR31113:SF20">
    <property type="entry name" value="UPF0496 PROTEIN 2-RELATED"/>
    <property type="match status" value="1"/>
</dbReference>
<comment type="subcellular location">
    <subcellularLocation>
        <location evidence="1">Membrane</location>
    </subcellularLocation>
</comment>
<proteinExistence type="inferred from homology"/>
<keyword evidence="3 7" id="KW-0812">Transmembrane</keyword>
<evidence type="ECO:0000256" key="4">
    <source>
        <dbReference type="ARBA" id="ARBA00022989"/>
    </source>
</evidence>
<evidence type="ECO:0000313" key="8">
    <source>
        <dbReference type="EMBL" id="KAK4768439.1"/>
    </source>
</evidence>
<dbReference type="AlphaFoldDB" id="A0AAN7QI58"/>
<gene>
    <name evidence="8" type="ORF">SAY87_003580</name>
</gene>
<keyword evidence="4 7" id="KW-1133">Transmembrane helix</keyword>
<dbReference type="EMBL" id="JAXIOK010000006">
    <property type="protein sequence ID" value="KAK4768439.1"/>
    <property type="molecule type" value="Genomic_DNA"/>
</dbReference>
<evidence type="ECO:0000256" key="6">
    <source>
        <dbReference type="SAM" id="MobiDB-lite"/>
    </source>
</evidence>
<name>A0AAN7QI58_9MYRT</name>
<keyword evidence="5 7" id="KW-0472">Membrane</keyword>
<evidence type="ECO:0000313" key="9">
    <source>
        <dbReference type="Proteomes" id="UP001345219"/>
    </source>
</evidence>
<organism evidence="8 9">
    <name type="scientific">Trapa incisa</name>
    <dbReference type="NCBI Taxonomy" id="236973"/>
    <lineage>
        <taxon>Eukaryota</taxon>
        <taxon>Viridiplantae</taxon>
        <taxon>Streptophyta</taxon>
        <taxon>Embryophyta</taxon>
        <taxon>Tracheophyta</taxon>
        <taxon>Spermatophyta</taxon>
        <taxon>Magnoliopsida</taxon>
        <taxon>eudicotyledons</taxon>
        <taxon>Gunneridae</taxon>
        <taxon>Pentapetalae</taxon>
        <taxon>rosids</taxon>
        <taxon>malvids</taxon>
        <taxon>Myrtales</taxon>
        <taxon>Lythraceae</taxon>
        <taxon>Trapa</taxon>
    </lineage>
</organism>
<protein>
    <submittedName>
        <fullName evidence="8">Uncharacterized protein</fullName>
    </submittedName>
</protein>
<evidence type="ECO:0000256" key="3">
    <source>
        <dbReference type="ARBA" id="ARBA00022692"/>
    </source>
</evidence>
<dbReference type="InterPro" id="IPR007749">
    <property type="entry name" value="DUF677"/>
</dbReference>
<evidence type="ECO:0000256" key="7">
    <source>
        <dbReference type="SAM" id="Phobius"/>
    </source>
</evidence>
<accession>A0AAN7QI58</accession>
<feature type="transmembrane region" description="Helical" evidence="7">
    <location>
        <begin position="240"/>
        <end position="260"/>
    </location>
</feature>
<dbReference type="Pfam" id="PF05055">
    <property type="entry name" value="DUF677"/>
    <property type="match status" value="1"/>
</dbReference>
<dbReference type="PANTHER" id="PTHR31113">
    <property type="entry name" value="UPF0496 PROTEIN 3-RELATED"/>
    <property type="match status" value="1"/>
</dbReference>
<keyword evidence="9" id="KW-1185">Reference proteome</keyword>
<feature type="region of interest" description="Disordered" evidence="6">
    <location>
        <begin position="1"/>
        <end position="33"/>
    </location>
</feature>
<comment type="caution">
    <text evidence="8">The sequence shown here is derived from an EMBL/GenBank/DDBJ whole genome shotgun (WGS) entry which is preliminary data.</text>
</comment>
<comment type="similarity">
    <text evidence="2">Belongs to the UPF0496 family.</text>
</comment>
<feature type="transmembrane region" description="Helical" evidence="7">
    <location>
        <begin position="215"/>
        <end position="234"/>
    </location>
</feature>
<dbReference type="GO" id="GO:0016020">
    <property type="term" value="C:membrane"/>
    <property type="evidence" value="ECO:0007669"/>
    <property type="project" value="UniProtKB-SubCell"/>
</dbReference>
<reference evidence="8 9" key="1">
    <citation type="journal article" date="2023" name="Hortic Res">
        <title>Pangenome of water caltrop reveals structural variations and asymmetric subgenome divergence after allopolyploidization.</title>
        <authorList>
            <person name="Zhang X."/>
            <person name="Chen Y."/>
            <person name="Wang L."/>
            <person name="Yuan Y."/>
            <person name="Fang M."/>
            <person name="Shi L."/>
            <person name="Lu R."/>
            <person name="Comes H.P."/>
            <person name="Ma Y."/>
            <person name="Chen Y."/>
            <person name="Huang G."/>
            <person name="Zhou Y."/>
            <person name="Zheng Z."/>
            <person name="Qiu Y."/>
        </authorList>
    </citation>
    <scope>NUCLEOTIDE SEQUENCE [LARGE SCALE GENOMIC DNA]</scope>
    <source>
        <tissue evidence="8">Roots</tissue>
    </source>
</reference>
<evidence type="ECO:0000256" key="5">
    <source>
        <dbReference type="ARBA" id="ARBA00023136"/>
    </source>
</evidence>
<sequence>MKLRRYMSKSPPSSMDSVMGSSPREHGISLSTSSSISQEYKAALRTDSYAELWRRVQSELSTRLPTASLLSSSSSRDLFIAHLSETLLEPDRLTLAAMIKSLHVHRLLVDYFKASSDAWDVCELLLIKIQHTRANYGRIRRVIRLAKKRDDAVNCYEMISGELGAFSLLGNPLSDVSPEKFHDMNEGQVILLKGLIRKCKRVRMKARLSRIRERAGVCCLAISCGLVGIASVMLAVHGGAIMVVVAPGVMSSCFGLGLFAKKEEKLLDSDCPSHNKRSSSDNNKTRSQRKRSLSLQFDAAAKGLYVLINDMGTMCSLLGRLQDEVDHTREWADMGAKSLKSDTMILTEVMRELDMNSLCFMEQLEELEEHIYLCLLAIDKSRRCVLQEISVASSRREDGS</sequence>
<feature type="region of interest" description="Disordered" evidence="6">
    <location>
        <begin position="269"/>
        <end position="290"/>
    </location>
</feature>
<dbReference type="Proteomes" id="UP001345219">
    <property type="component" value="Chromosome 3"/>
</dbReference>